<keyword evidence="1" id="KW-0812">Transmembrane</keyword>
<feature type="transmembrane region" description="Helical" evidence="1">
    <location>
        <begin position="33"/>
        <end position="53"/>
    </location>
</feature>
<dbReference type="RefSeq" id="WP_107153564.1">
    <property type="nucleotide sequence ID" value="NZ_PYUC01000016.1"/>
</dbReference>
<feature type="transmembrane region" description="Helical" evidence="1">
    <location>
        <begin position="7"/>
        <end position="27"/>
    </location>
</feature>
<protein>
    <submittedName>
        <fullName evidence="2">Uncharacterized protein</fullName>
    </submittedName>
</protein>
<evidence type="ECO:0000313" key="2">
    <source>
        <dbReference type="EMBL" id="PTB17782.1"/>
    </source>
</evidence>
<dbReference type="Proteomes" id="UP000240638">
    <property type="component" value="Unassembled WGS sequence"/>
</dbReference>
<reference evidence="2 3" key="1">
    <citation type="submission" date="2018-03" db="EMBL/GenBank/DDBJ databases">
        <title>Whole genome analyses suggest that Burkholderia sensu lato contains two further novel genera in the rhizoxinica-symbiotica group Mycetohabitans gen. nov., and Trinickia gen. nov.: implications for the evolution of diazotrophy and nodulation in the Burkholderiaceae.</title>
        <authorList>
            <person name="Estrada De Los Santos P."/>
            <person name="Palmer M."/>
            <person name="Chavez-Ramirez B."/>
            <person name="Steenkamp E.T."/>
            <person name="Hirsch A.M."/>
            <person name="Manyaka P."/>
            <person name="Maluk M."/>
            <person name="Lafos M."/>
            <person name="Crook M."/>
            <person name="Gross E."/>
            <person name="Simon M.F."/>
            <person name="Bueno Dos Reis Junior F."/>
            <person name="Poole P.S."/>
            <person name="Venter S.N."/>
            <person name="James E.K."/>
        </authorList>
    </citation>
    <scope>NUCLEOTIDE SEQUENCE [LARGE SCALE GENOMIC DNA]</scope>
    <source>
        <strain evidence="2 3">JPY-366</strain>
    </source>
</reference>
<keyword evidence="1" id="KW-1133">Transmembrane helix</keyword>
<keyword evidence="1" id="KW-0472">Membrane</keyword>
<name>A0A2T3XMN1_9BURK</name>
<evidence type="ECO:0000256" key="1">
    <source>
        <dbReference type="SAM" id="Phobius"/>
    </source>
</evidence>
<dbReference type="AlphaFoldDB" id="A0A2T3XMN1"/>
<evidence type="ECO:0000313" key="3">
    <source>
        <dbReference type="Proteomes" id="UP000240638"/>
    </source>
</evidence>
<dbReference type="EMBL" id="PYUC01000016">
    <property type="protein sequence ID" value="PTB17782.1"/>
    <property type="molecule type" value="Genomic_DNA"/>
</dbReference>
<proteinExistence type="predicted"/>
<sequence length="86" mass="9940">MQYVKVILLYFVLPIFGFAAIVVSQVGVEHLDWALWLTGLIVVAILVVINTGPREDKDEEIPRSDSDWDGYYTMQQSERLHNQHHD</sequence>
<organism evidence="2 3">
    <name type="scientific">Trinickia symbiotica</name>
    <dbReference type="NCBI Taxonomy" id="863227"/>
    <lineage>
        <taxon>Bacteria</taxon>
        <taxon>Pseudomonadati</taxon>
        <taxon>Pseudomonadota</taxon>
        <taxon>Betaproteobacteria</taxon>
        <taxon>Burkholderiales</taxon>
        <taxon>Burkholderiaceae</taxon>
        <taxon>Trinickia</taxon>
    </lineage>
</organism>
<accession>A0A2T3XMN1</accession>
<gene>
    <name evidence="2" type="ORF">C9I57_26560</name>
</gene>
<comment type="caution">
    <text evidence="2">The sequence shown here is derived from an EMBL/GenBank/DDBJ whole genome shotgun (WGS) entry which is preliminary data.</text>
</comment>